<comment type="similarity">
    <text evidence="1 7">Belongs to the universal ribosomal protein uS5 family.</text>
</comment>
<dbReference type="Pfam" id="PF00333">
    <property type="entry name" value="Ribosomal_S5"/>
    <property type="match status" value="1"/>
</dbReference>
<evidence type="ECO:0000256" key="6">
    <source>
        <dbReference type="PROSITE-ProRule" id="PRU00268"/>
    </source>
</evidence>
<feature type="domain" description="S5 DRBM" evidence="8">
    <location>
        <begin position="13"/>
        <end position="76"/>
    </location>
</feature>
<organism evidence="9 10">
    <name type="scientific">Candidatus Roizmanbacteria bacterium RIFCSPHIGHO2_02_FULL_40_9</name>
    <dbReference type="NCBI Taxonomy" id="1802042"/>
    <lineage>
        <taxon>Bacteria</taxon>
        <taxon>Candidatus Roizmaniibacteriota</taxon>
    </lineage>
</organism>
<evidence type="ECO:0000256" key="1">
    <source>
        <dbReference type="ARBA" id="ARBA00008945"/>
    </source>
</evidence>
<dbReference type="GO" id="GO:1990904">
    <property type="term" value="C:ribonucleoprotein complex"/>
    <property type="evidence" value="ECO:0007669"/>
    <property type="project" value="UniProtKB-UniRule"/>
</dbReference>
<evidence type="ECO:0000313" key="9">
    <source>
        <dbReference type="EMBL" id="OGK28679.1"/>
    </source>
</evidence>
<accession>A0A1F7HBK4</accession>
<dbReference type="Gene3D" id="3.30.230.10">
    <property type="match status" value="1"/>
</dbReference>
<dbReference type="Gene3D" id="3.30.160.20">
    <property type="match status" value="1"/>
</dbReference>
<proteinExistence type="inferred from homology"/>
<evidence type="ECO:0000259" key="8">
    <source>
        <dbReference type="PROSITE" id="PS50881"/>
    </source>
</evidence>
<dbReference type="SUPFAM" id="SSF54768">
    <property type="entry name" value="dsRNA-binding domain-like"/>
    <property type="match status" value="1"/>
</dbReference>
<gene>
    <name evidence="9" type="ORF">A3D06_01690</name>
</gene>
<dbReference type="PANTHER" id="PTHR48277:SF1">
    <property type="entry name" value="MITOCHONDRIAL RIBOSOMAL PROTEIN S5"/>
    <property type="match status" value="1"/>
</dbReference>
<dbReference type="InterPro" id="IPR013810">
    <property type="entry name" value="Ribosomal_uS5_N"/>
</dbReference>
<dbReference type="GO" id="GO:0003735">
    <property type="term" value="F:structural constituent of ribosome"/>
    <property type="evidence" value="ECO:0007669"/>
    <property type="project" value="UniProtKB-UniRule"/>
</dbReference>
<dbReference type="Proteomes" id="UP000177027">
    <property type="component" value="Unassembled WGS sequence"/>
</dbReference>
<comment type="caution">
    <text evidence="9">The sequence shown here is derived from an EMBL/GenBank/DDBJ whole genome shotgun (WGS) entry which is preliminary data.</text>
</comment>
<keyword evidence="3 6" id="KW-0687">Ribonucleoprotein</keyword>
<dbReference type="InterPro" id="IPR020568">
    <property type="entry name" value="Ribosomal_Su5_D2-typ_SF"/>
</dbReference>
<dbReference type="FunFam" id="3.30.230.10:FF:000002">
    <property type="entry name" value="30S ribosomal protein S5"/>
    <property type="match status" value="1"/>
</dbReference>
<dbReference type="EMBL" id="MFZS01000033">
    <property type="protein sequence ID" value="OGK28679.1"/>
    <property type="molecule type" value="Genomic_DNA"/>
</dbReference>
<dbReference type="InterPro" id="IPR000851">
    <property type="entry name" value="Ribosomal_uS5"/>
</dbReference>
<dbReference type="GO" id="GO:0003723">
    <property type="term" value="F:RNA binding"/>
    <property type="evidence" value="ECO:0007669"/>
    <property type="project" value="InterPro"/>
</dbReference>
<evidence type="ECO:0000256" key="2">
    <source>
        <dbReference type="ARBA" id="ARBA00022980"/>
    </source>
</evidence>
<dbReference type="InterPro" id="IPR014721">
    <property type="entry name" value="Ribsml_uS5_D2-typ_fold_subgr"/>
</dbReference>
<name>A0A1F7HBK4_9BACT</name>
<dbReference type="GO" id="GO:0005840">
    <property type="term" value="C:ribosome"/>
    <property type="evidence" value="ECO:0007669"/>
    <property type="project" value="UniProtKB-KW"/>
</dbReference>
<evidence type="ECO:0000256" key="5">
    <source>
        <dbReference type="ARBA" id="ARBA00035519"/>
    </source>
</evidence>
<dbReference type="PROSITE" id="PS50881">
    <property type="entry name" value="S5_DSRBD"/>
    <property type="match status" value="1"/>
</dbReference>
<keyword evidence="2 6" id="KW-0689">Ribosomal protein</keyword>
<sequence>MAREEKRPTQDGLEENVLLIRRLSKKTKGGNYVSFSALVVVGDRKGRVGVGMGRGLEVPQAIRKALVQARKHMITVPLYNATLPHDIRVKYKSAELILYPAPQGAGLKVGSVVRAILSYAGITNASGKILRSRNQITNAHAVVKALKMLRPRY</sequence>
<evidence type="ECO:0000313" key="10">
    <source>
        <dbReference type="Proteomes" id="UP000177027"/>
    </source>
</evidence>
<dbReference type="GO" id="GO:0006412">
    <property type="term" value="P:translation"/>
    <property type="evidence" value="ECO:0007669"/>
    <property type="project" value="InterPro"/>
</dbReference>
<dbReference type="PANTHER" id="PTHR48277">
    <property type="entry name" value="MITOCHONDRIAL RIBOSOMAL PROTEIN S5"/>
    <property type="match status" value="1"/>
</dbReference>
<dbReference type="InterPro" id="IPR005324">
    <property type="entry name" value="Ribosomal_uS5_C"/>
</dbReference>
<reference evidence="9 10" key="1">
    <citation type="journal article" date="2016" name="Nat. Commun.">
        <title>Thousands of microbial genomes shed light on interconnected biogeochemical processes in an aquifer system.</title>
        <authorList>
            <person name="Anantharaman K."/>
            <person name="Brown C.T."/>
            <person name="Hug L.A."/>
            <person name="Sharon I."/>
            <person name="Castelle C.J."/>
            <person name="Probst A.J."/>
            <person name="Thomas B.C."/>
            <person name="Singh A."/>
            <person name="Wilkins M.J."/>
            <person name="Karaoz U."/>
            <person name="Brodie E.L."/>
            <person name="Williams K.H."/>
            <person name="Hubbard S.S."/>
            <person name="Banfield J.F."/>
        </authorList>
    </citation>
    <scope>NUCLEOTIDE SEQUENCE [LARGE SCALE GENOMIC DNA]</scope>
</reference>
<dbReference type="GO" id="GO:0005737">
    <property type="term" value="C:cytoplasm"/>
    <property type="evidence" value="ECO:0007669"/>
    <property type="project" value="UniProtKB-ARBA"/>
</dbReference>
<dbReference type="Pfam" id="PF03719">
    <property type="entry name" value="Ribosomal_S5_C"/>
    <property type="match status" value="1"/>
</dbReference>
<evidence type="ECO:0000256" key="7">
    <source>
        <dbReference type="RuleBase" id="RU003823"/>
    </source>
</evidence>
<dbReference type="AlphaFoldDB" id="A0A1F7HBK4"/>
<evidence type="ECO:0000256" key="3">
    <source>
        <dbReference type="ARBA" id="ARBA00023274"/>
    </source>
</evidence>
<evidence type="ECO:0000256" key="4">
    <source>
        <dbReference type="ARBA" id="ARBA00035255"/>
    </source>
</evidence>
<dbReference type="SUPFAM" id="SSF54211">
    <property type="entry name" value="Ribosomal protein S5 domain 2-like"/>
    <property type="match status" value="1"/>
</dbReference>
<protein>
    <recommendedName>
        <fullName evidence="4">Small ribosomal subunit protein uS5</fullName>
    </recommendedName>
    <alternativeName>
        <fullName evidence="5">30S ribosomal protein S5</fullName>
    </alternativeName>
</protein>